<organism evidence="2 3">
    <name type="scientific">Paracoccidioides lutzii (strain ATCC MYA-826 / Pb01)</name>
    <name type="common">Paracoccidioides brasiliensis</name>
    <dbReference type="NCBI Taxonomy" id="502779"/>
    <lineage>
        <taxon>Eukaryota</taxon>
        <taxon>Fungi</taxon>
        <taxon>Dikarya</taxon>
        <taxon>Ascomycota</taxon>
        <taxon>Pezizomycotina</taxon>
        <taxon>Eurotiomycetes</taxon>
        <taxon>Eurotiomycetidae</taxon>
        <taxon>Onygenales</taxon>
        <taxon>Ajellomycetaceae</taxon>
        <taxon>Paracoccidioides</taxon>
    </lineage>
</organism>
<evidence type="ECO:0000313" key="2">
    <source>
        <dbReference type="EMBL" id="EEH36248.2"/>
    </source>
</evidence>
<reference evidence="2 3" key="1">
    <citation type="journal article" date="2011" name="PLoS Genet.">
        <title>Comparative genomic analysis of human fungal pathogens causing paracoccidioidomycosis.</title>
        <authorList>
            <person name="Desjardins C.A."/>
            <person name="Champion M.D."/>
            <person name="Holder J.W."/>
            <person name="Muszewska A."/>
            <person name="Goldberg J."/>
            <person name="Bailao A.M."/>
            <person name="Brigido M.M."/>
            <person name="Ferreira M.E."/>
            <person name="Garcia A.M."/>
            <person name="Grynberg M."/>
            <person name="Gujja S."/>
            <person name="Heiman D.I."/>
            <person name="Henn M.R."/>
            <person name="Kodira C.D."/>
            <person name="Leon-Narvaez H."/>
            <person name="Longo L.V."/>
            <person name="Ma L.J."/>
            <person name="Malavazi I."/>
            <person name="Matsuo A.L."/>
            <person name="Morais F.V."/>
            <person name="Pereira M."/>
            <person name="Rodriguez-Brito S."/>
            <person name="Sakthikumar S."/>
            <person name="Salem-Izacc S.M."/>
            <person name="Sykes S.M."/>
            <person name="Teixeira M.M."/>
            <person name="Vallejo M.C."/>
            <person name="Walter M.E."/>
            <person name="Yandava C."/>
            <person name="Young S."/>
            <person name="Zeng Q."/>
            <person name="Zucker J."/>
            <person name="Felipe M.S."/>
            <person name="Goldman G.H."/>
            <person name="Haas B.J."/>
            <person name="McEwen J.G."/>
            <person name="Nino-Vega G."/>
            <person name="Puccia R."/>
            <person name="San-Blas G."/>
            <person name="Soares C.M."/>
            <person name="Birren B.W."/>
            <person name="Cuomo C.A."/>
        </authorList>
    </citation>
    <scope>NUCLEOTIDE SEQUENCE [LARGE SCALE GENOMIC DNA]</scope>
    <source>
        <strain evidence="3">ATCC MYA-826 / Pb01</strain>
    </source>
</reference>
<dbReference type="GeneID" id="9101163"/>
<keyword evidence="1" id="KW-1133">Transmembrane helix</keyword>
<dbReference type="STRING" id="502779.C1GPX6"/>
<name>C1GPX6_PARBA</name>
<keyword evidence="3" id="KW-1185">Reference proteome</keyword>
<dbReference type="KEGG" id="pbl:PAAG_00571"/>
<dbReference type="EMBL" id="KN293992">
    <property type="protein sequence ID" value="EEH36248.2"/>
    <property type="molecule type" value="Genomic_DNA"/>
</dbReference>
<dbReference type="RefSeq" id="XP_015700399.1">
    <property type="nucleotide sequence ID" value="XM_015844064.1"/>
</dbReference>
<dbReference type="Proteomes" id="UP000002059">
    <property type="component" value="Partially assembled WGS sequence"/>
</dbReference>
<accession>C1GPX6</accession>
<evidence type="ECO:0000313" key="3">
    <source>
        <dbReference type="Proteomes" id="UP000002059"/>
    </source>
</evidence>
<proteinExistence type="predicted"/>
<dbReference type="VEuPathDB" id="FungiDB:PAAG_00571"/>
<protein>
    <submittedName>
        <fullName evidence="2">Uncharacterized protein</fullName>
    </submittedName>
</protein>
<keyword evidence="1" id="KW-0472">Membrane</keyword>
<sequence length="140" mass="15838">MTEKFVGLAAFDEASGENEMIYAFSSITLISPGGFIAVSYFQNRSLTEDIDIIIDPEHVKDREIIGLLRSLMVQQKHCPLSGKHLRVLEAHLWNGAPTDMQDILEILNTLMKEHKVAEAYQARSGEMPFCYEDEEALHLN</sequence>
<dbReference type="HOGENOM" id="CLU_1835754_0_0_1"/>
<keyword evidence="1" id="KW-0812">Transmembrane</keyword>
<dbReference type="eggNOG" id="ENOG502T4BU">
    <property type="taxonomic scope" value="Eukaryota"/>
</dbReference>
<evidence type="ECO:0000256" key="1">
    <source>
        <dbReference type="SAM" id="Phobius"/>
    </source>
</evidence>
<gene>
    <name evidence="2" type="ORF">PAAG_00571</name>
</gene>
<feature type="transmembrane region" description="Helical" evidence="1">
    <location>
        <begin position="20"/>
        <end position="41"/>
    </location>
</feature>
<dbReference type="AlphaFoldDB" id="C1GPX6"/>
<dbReference type="OrthoDB" id="3348320at2759"/>